<name>A0A6S7B4Z8_9BURK</name>
<reference evidence="2 3" key="1">
    <citation type="submission" date="2020-04" db="EMBL/GenBank/DDBJ databases">
        <authorList>
            <person name="De Canck E."/>
        </authorList>
    </citation>
    <scope>NUCLEOTIDE SEQUENCE [LARGE SCALE GENOMIC DNA]</scope>
    <source>
        <strain evidence="2 3">LMG 28614</strain>
    </source>
</reference>
<proteinExistence type="predicted"/>
<accession>A0A6S7B4Z8</accession>
<evidence type="ECO:0000256" key="1">
    <source>
        <dbReference type="SAM" id="MobiDB-lite"/>
    </source>
</evidence>
<protein>
    <submittedName>
        <fullName evidence="2">Uncharacterized protein</fullName>
    </submittedName>
</protein>
<dbReference type="RefSeq" id="WP_175148329.1">
    <property type="nucleotide sequence ID" value="NZ_CADIKK010000003.1"/>
</dbReference>
<evidence type="ECO:0000313" key="3">
    <source>
        <dbReference type="Proteomes" id="UP000494365"/>
    </source>
</evidence>
<dbReference type="EMBL" id="CADIKK010000003">
    <property type="protein sequence ID" value="CAB3779586.1"/>
    <property type="molecule type" value="Genomic_DNA"/>
</dbReference>
<sequence length="61" mass="6687">MSAKSTTVTKLDPTNDASPARPVKLGRAAMIGPRENIFDWCINWANNRHPGYYGMGYTATA</sequence>
<dbReference type="Proteomes" id="UP000494365">
    <property type="component" value="Unassembled WGS sequence"/>
</dbReference>
<keyword evidence="3" id="KW-1185">Reference proteome</keyword>
<gene>
    <name evidence="2" type="ORF">LMG28614_00877</name>
</gene>
<dbReference type="AlphaFoldDB" id="A0A6S7B4Z8"/>
<organism evidence="2 3">
    <name type="scientific">Paraburkholderia ultramafica</name>
    <dbReference type="NCBI Taxonomy" id="1544867"/>
    <lineage>
        <taxon>Bacteria</taxon>
        <taxon>Pseudomonadati</taxon>
        <taxon>Pseudomonadota</taxon>
        <taxon>Betaproteobacteria</taxon>
        <taxon>Burkholderiales</taxon>
        <taxon>Burkholderiaceae</taxon>
        <taxon>Paraburkholderia</taxon>
    </lineage>
</organism>
<feature type="region of interest" description="Disordered" evidence="1">
    <location>
        <begin position="1"/>
        <end position="20"/>
    </location>
</feature>
<evidence type="ECO:0000313" key="2">
    <source>
        <dbReference type="EMBL" id="CAB3779586.1"/>
    </source>
</evidence>